<feature type="transmembrane region" description="Helical" evidence="2">
    <location>
        <begin position="34"/>
        <end position="52"/>
    </location>
</feature>
<dbReference type="Pfam" id="PF00892">
    <property type="entry name" value="EamA"/>
    <property type="match status" value="1"/>
</dbReference>
<evidence type="ECO:0000313" key="4">
    <source>
        <dbReference type="EMBL" id="HAE9264007.1"/>
    </source>
</evidence>
<dbReference type="InterPro" id="IPR000620">
    <property type="entry name" value="EamA_dom"/>
</dbReference>
<reference evidence="4" key="2">
    <citation type="submission" date="2018-07" db="EMBL/GenBank/DDBJ databases">
        <authorList>
            <consortium name="NCBI Pathogen Detection Project"/>
        </authorList>
    </citation>
    <scope>NUCLEOTIDE SEQUENCE</scope>
    <source>
        <strain evidence="4">13-3002</strain>
    </source>
</reference>
<comment type="caution">
    <text evidence="4">The sequence shown here is derived from an EMBL/GenBank/DDBJ whole genome shotgun (WGS) entry which is preliminary data.</text>
</comment>
<dbReference type="GO" id="GO:0005886">
    <property type="term" value="C:plasma membrane"/>
    <property type="evidence" value="ECO:0007669"/>
    <property type="project" value="UniProtKB-SubCell"/>
</dbReference>
<protein>
    <submittedName>
        <fullName evidence="4">EamA family transporter</fullName>
    </submittedName>
</protein>
<proteinExistence type="predicted"/>
<evidence type="ECO:0000259" key="3">
    <source>
        <dbReference type="Pfam" id="PF00892"/>
    </source>
</evidence>
<accession>A0A739C4N8</accession>
<keyword evidence="2" id="KW-0812">Transmembrane</keyword>
<reference evidence="4" key="1">
    <citation type="journal article" date="2018" name="Genome Biol.">
        <title>SKESA: strategic k-mer extension for scrupulous assemblies.</title>
        <authorList>
            <person name="Souvorov A."/>
            <person name="Agarwala R."/>
            <person name="Lipman D.J."/>
        </authorList>
    </citation>
    <scope>NUCLEOTIDE SEQUENCE</scope>
    <source>
        <strain evidence="4">13-3002</strain>
    </source>
</reference>
<evidence type="ECO:0000256" key="2">
    <source>
        <dbReference type="SAM" id="Phobius"/>
    </source>
</evidence>
<gene>
    <name evidence="4" type="ORF">G4Y52_003930</name>
</gene>
<feature type="domain" description="EamA" evidence="3">
    <location>
        <begin position="8"/>
        <end position="74"/>
    </location>
</feature>
<dbReference type="AlphaFoldDB" id="A0A739C4N8"/>
<keyword evidence="2" id="KW-0472">Membrane</keyword>
<organism evidence="4">
    <name type="scientific">Salmonella enterica subsp. arizonae serovar 48:z4,z24:-</name>
    <dbReference type="NCBI Taxonomy" id="1967584"/>
    <lineage>
        <taxon>Bacteria</taxon>
        <taxon>Pseudomonadati</taxon>
        <taxon>Pseudomonadota</taxon>
        <taxon>Gammaproteobacteria</taxon>
        <taxon>Enterobacterales</taxon>
        <taxon>Enterobacteriaceae</taxon>
        <taxon>Salmonella</taxon>
    </lineage>
</organism>
<dbReference type="EMBL" id="DAATNN010000029">
    <property type="protein sequence ID" value="HAE9264007.1"/>
    <property type="molecule type" value="Genomic_DNA"/>
</dbReference>
<comment type="subcellular location">
    <subcellularLocation>
        <location evidence="1">Endomembrane system</location>
        <topology evidence="1">Multi-pass membrane protein</topology>
    </subcellularLocation>
</comment>
<name>A0A739C4N8_SALER</name>
<feature type="transmembrane region" description="Helical" evidence="2">
    <location>
        <begin position="7"/>
        <end position="28"/>
    </location>
</feature>
<feature type="transmembrane region" description="Helical" evidence="2">
    <location>
        <begin position="64"/>
        <end position="93"/>
    </location>
</feature>
<sequence length="104" mass="11785">MSKRLDLFVGFLVTVLWGANFAVIELGLRDLDPFILTFLRFTFCAFPLVFFIKKPEGISLISIALYGVFLVSGYGGSLILLCLMDCLLDFHLYSFSLVHFSRSF</sequence>
<evidence type="ECO:0000256" key="1">
    <source>
        <dbReference type="ARBA" id="ARBA00004127"/>
    </source>
</evidence>
<keyword evidence="2" id="KW-1133">Transmembrane helix</keyword>